<sequence length="80" mass="8867">MTASFLAFGYFTLDLVQLLGSNAAFIVRHGWLALMSGGLLQLAELTLIALLAMTCYLLFRLCEQALLQRLSSRTRTIASR</sequence>
<evidence type="ECO:0000313" key="3">
    <source>
        <dbReference type="Proteomes" id="UP001059672"/>
    </source>
</evidence>
<keyword evidence="1" id="KW-1133">Transmembrane helix</keyword>
<accession>A0ABY5H4L9</accession>
<protein>
    <submittedName>
        <fullName evidence="2">Uncharacterized protein</fullName>
    </submittedName>
</protein>
<organism evidence="2 3">
    <name type="scientific">Pseudomonas benzenivorans</name>
    <dbReference type="NCBI Taxonomy" id="556533"/>
    <lineage>
        <taxon>Bacteria</taxon>
        <taxon>Pseudomonadati</taxon>
        <taxon>Pseudomonadota</taxon>
        <taxon>Gammaproteobacteria</taxon>
        <taxon>Pseudomonadales</taxon>
        <taxon>Pseudomonadaceae</taxon>
        <taxon>Pseudomonas</taxon>
    </lineage>
</organism>
<dbReference type="RefSeq" id="WP_255837796.1">
    <property type="nucleotide sequence ID" value="NZ_CP073346.1"/>
</dbReference>
<gene>
    <name evidence="2" type="ORF">KDW96_19000</name>
</gene>
<dbReference type="Proteomes" id="UP001059672">
    <property type="component" value="Chromosome"/>
</dbReference>
<feature type="transmembrane region" description="Helical" evidence="1">
    <location>
        <begin position="7"/>
        <end position="27"/>
    </location>
</feature>
<keyword evidence="1" id="KW-0812">Transmembrane</keyword>
<proteinExistence type="predicted"/>
<dbReference type="EMBL" id="CP073346">
    <property type="protein sequence ID" value="UTW07231.1"/>
    <property type="molecule type" value="Genomic_DNA"/>
</dbReference>
<evidence type="ECO:0000313" key="2">
    <source>
        <dbReference type="EMBL" id="UTW07231.1"/>
    </source>
</evidence>
<reference evidence="2" key="1">
    <citation type="submission" date="2021-04" db="EMBL/GenBank/DDBJ databases">
        <title>Oceanospirillales bacteria with DddD are important DMSP degraders in coastal seawater.</title>
        <authorList>
            <person name="Liu J."/>
        </authorList>
    </citation>
    <scope>NUCLEOTIDE SEQUENCE</scope>
    <source>
        <strain evidence="2">D13-4</strain>
    </source>
</reference>
<keyword evidence="1" id="KW-0472">Membrane</keyword>
<feature type="transmembrane region" description="Helical" evidence="1">
    <location>
        <begin position="39"/>
        <end position="59"/>
    </location>
</feature>
<evidence type="ECO:0000256" key="1">
    <source>
        <dbReference type="SAM" id="Phobius"/>
    </source>
</evidence>
<name>A0ABY5H4L9_9PSED</name>
<keyword evidence="3" id="KW-1185">Reference proteome</keyword>